<organism evidence="2 3">
    <name type="scientific">Acropora cervicornis</name>
    <name type="common">Staghorn coral</name>
    <dbReference type="NCBI Taxonomy" id="6130"/>
    <lineage>
        <taxon>Eukaryota</taxon>
        <taxon>Metazoa</taxon>
        <taxon>Cnidaria</taxon>
        <taxon>Anthozoa</taxon>
        <taxon>Hexacorallia</taxon>
        <taxon>Scleractinia</taxon>
        <taxon>Astrocoeniina</taxon>
        <taxon>Acroporidae</taxon>
        <taxon>Acropora</taxon>
    </lineage>
</organism>
<name>A0AAD9QKD8_ACRCE</name>
<dbReference type="AlphaFoldDB" id="A0AAD9QKD8"/>
<accession>A0AAD9QKD8</accession>
<evidence type="ECO:0000256" key="1">
    <source>
        <dbReference type="SAM" id="MobiDB-lite"/>
    </source>
</evidence>
<gene>
    <name evidence="2" type="ORF">P5673_013785</name>
</gene>
<protein>
    <submittedName>
        <fullName evidence="2">Uncharacterized protein</fullName>
    </submittedName>
</protein>
<feature type="compositionally biased region" description="Basic and acidic residues" evidence="1">
    <location>
        <begin position="64"/>
        <end position="77"/>
    </location>
</feature>
<sequence length="113" mass="13109">MSWVTASYIKYPEYKTKPRLPKEQLEAMVTRLNVTKKTLDSEGNAMNSREKHLSQEKVNEMLERLADTEKNKDKTPESQRTGAAKVMGIVNTYAWRDARIVKSRVTRADGNWY</sequence>
<feature type="region of interest" description="Disordered" evidence="1">
    <location>
        <begin position="64"/>
        <end position="83"/>
    </location>
</feature>
<evidence type="ECO:0000313" key="2">
    <source>
        <dbReference type="EMBL" id="KAK2562827.1"/>
    </source>
</evidence>
<evidence type="ECO:0000313" key="3">
    <source>
        <dbReference type="Proteomes" id="UP001249851"/>
    </source>
</evidence>
<comment type="caution">
    <text evidence="2">The sequence shown here is derived from an EMBL/GenBank/DDBJ whole genome shotgun (WGS) entry which is preliminary data.</text>
</comment>
<reference evidence="2" key="1">
    <citation type="journal article" date="2023" name="G3 (Bethesda)">
        <title>Whole genome assembly and annotation of the endangered Caribbean coral Acropora cervicornis.</title>
        <authorList>
            <person name="Selwyn J.D."/>
            <person name="Vollmer S.V."/>
        </authorList>
    </citation>
    <scope>NUCLEOTIDE SEQUENCE</scope>
    <source>
        <strain evidence="2">K2</strain>
    </source>
</reference>
<keyword evidence="3" id="KW-1185">Reference proteome</keyword>
<dbReference type="Proteomes" id="UP001249851">
    <property type="component" value="Unassembled WGS sequence"/>
</dbReference>
<dbReference type="EMBL" id="JARQWQ010000027">
    <property type="protein sequence ID" value="KAK2562827.1"/>
    <property type="molecule type" value="Genomic_DNA"/>
</dbReference>
<reference evidence="2" key="2">
    <citation type="journal article" date="2023" name="Science">
        <title>Genomic signatures of disease resistance in endangered staghorn corals.</title>
        <authorList>
            <person name="Vollmer S.V."/>
            <person name="Selwyn J.D."/>
            <person name="Despard B.A."/>
            <person name="Roesel C.L."/>
        </authorList>
    </citation>
    <scope>NUCLEOTIDE SEQUENCE</scope>
    <source>
        <strain evidence="2">K2</strain>
    </source>
</reference>
<proteinExistence type="predicted"/>